<dbReference type="EMBL" id="JARBJD010000124">
    <property type="protein sequence ID" value="KAK2951117.1"/>
    <property type="molecule type" value="Genomic_DNA"/>
</dbReference>
<comment type="caution">
    <text evidence="1">The sequence shown here is derived from an EMBL/GenBank/DDBJ whole genome shotgun (WGS) entry which is preliminary data.</text>
</comment>
<protein>
    <submittedName>
        <fullName evidence="1">Uncharacterized protein</fullName>
    </submittedName>
</protein>
<reference evidence="1 2" key="1">
    <citation type="journal article" date="2022" name="bioRxiv">
        <title>Genomics of Preaxostyla Flagellates Illuminates Evolutionary Transitions and the Path Towards Mitochondrial Loss.</title>
        <authorList>
            <person name="Novak L.V.F."/>
            <person name="Treitli S.C."/>
            <person name="Pyrih J."/>
            <person name="Halakuc P."/>
            <person name="Pipaliya S.V."/>
            <person name="Vacek V."/>
            <person name="Brzon O."/>
            <person name="Soukal P."/>
            <person name="Eme L."/>
            <person name="Dacks J.B."/>
            <person name="Karnkowska A."/>
            <person name="Elias M."/>
            <person name="Hampl V."/>
        </authorList>
    </citation>
    <scope>NUCLEOTIDE SEQUENCE [LARGE SCALE GENOMIC DNA]</scope>
    <source>
        <strain evidence="1">NAU3</strain>
        <tissue evidence="1">Gut</tissue>
    </source>
</reference>
<accession>A0ABQ9XKH9</accession>
<dbReference type="Proteomes" id="UP001281761">
    <property type="component" value="Unassembled WGS sequence"/>
</dbReference>
<evidence type="ECO:0000313" key="2">
    <source>
        <dbReference type="Proteomes" id="UP001281761"/>
    </source>
</evidence>
<proteinExistence type="predicted"/>
<organism evidence="1 2">
    <name type="scientific">Blattamonas nauphoetae</name>
    <dbReference type="NCBI Taxonomy" id="2049346"/>
    <lineage>
        <taxon>Eukaryota</taxon>
        <taxon>Metamonada</taxon>
        <taxon>Preaxostyla</taxon>
        <taxon>Oxymonadida</taxon>
        <taxon>Blattamonas</taxon>
    </lineage>
</organism>
<name>A0ABQ9XKH9_9EUKA</name>
<keyword evidence="2" id="KW-1185">Reference proteome</keyword>
<evidence type="ECO:0000313" key="1">
    <source>
        <dbReference type="EMBL" id="KAK2951117.1"/>
    </source>
</evidence>
<sequence length="111" mass="13026">MTNMQTPESLKIDALVNLKVEREVEKAMKQREHQCKLNAYSCEMPNPETERSRAEKRVLHEVFSDLWKQMNRLSQMPDLYSMSVEKVRMRLHELENLKTATEQGGIDSLSM</sequence>
<gene>
    <name evidence="1" type="ORF">BLNAU_13960</name>
</gene>